<feature type="compositionally biased region" description="Polar residues" evidence="10">
    <location>
        <begin position="182"/>
        <end position="191"/>
    </location>
</feature>
<dbReference type="AlphaFoldDB" id="A0A1I5KY74"/>
<keyword evidence="7 9" id="KW-0472">Membrane</keyword>
<feature type="domain" description="Tripartite ATP-independent periplasmic transporters DctQ component" evidence="11">
    <location>
        <begin position="33"/>
        <end position="161"/>
    </location>
</feature>
<evidence type="ECO:0000256" key="7">
    <source>
        <dbReference type="ARBA" id="ARBA00023136"/>
    </source>
</evidence>
<feature type="transmembrane region" description="Helical" evidence="9">
    <location>
        <begin position="96"/>
        <end position="117"/>
    </location>
</feature>
<evidence type="ECO:0000256" key="10">
    <source>
        <dbReference type="SAM" id="MobiDB-lite"/>
    </source>
</evidence>
<evidence type="ECO:0000256" key="3">
    <source>
        <dbReference type="ARBA" id="ARBA00022475"/>
    </source>
</evidence>
<dbReference type="PANTHER" id="PTHR35011:SF2">
    <property type="entry name" value="2,3-DIKETO-L-GULONATE TRAP TRANSPORTER SMALL PERMEASE PROTEIN YIAM"/>
    <property type="match status" value="1"/>
</dbReference>
<name>A0A1I5KY74_9GAMM</name>
<dbReference type="GO" id="GO:0015740">
    <property type="term" value="P:C4-dicarboxylate transport"/>
    <property type="evidence" value="ECO:0007669"/>
    <property type="project" value="TreeGrafter"/>
</dbReference>
<dbReference type="Proteomes" id="UP000182692">
    <property type="component" value="Unassembled WGS sequence"/>
</dbReference>
<dbReference type="GO" id="GO:0005886">
    <property type="term" value="C:plasma membrane"/>
    <property type="evidence" value="ECO:0007669"/>
    <property type="project" value="UniProtKB-SubCell"/>
</dbReference>
<dbReference type="GO" id="GO:0022857">
    <property type="term" value="F:transmembrane transporter activity"/>
    <property type="evidence" value="ECO:0007669"/>
    <property type="project" value="UniProtKB-UniRule"/>
</dbReference>
<proteinExistence type="inferred from homology"/>
<comment type="function">
    <text evidence="9">Part of the tripartite ATP-independent periplasmic (TRAP) transport system.</text>
</comment>
<evidence type="ECO:0000313" key="13">
    <source>
        <dbReference type="Proteomes" id="UP000182692"/>
    </source>
</evidence>
<keyword evidence="5 9" id="KW-0812">Transmembrane</keyword>
<evidence type="ECO:0000259" key="11">
    <source>
        <dbReference type="Pfam" id="PF04290"/>
    </source>
</evidence>
<dbReference type="GeneID" id="35872579"/>
<comment type="caution">
    <text evidence="9">Lacks conserved residue(s) required for the propagation of feature annotation.</text>
</comment>
<dbReference type="STRING" id="1121869.SAMN03084138_00803"/>
<dbReference type="InterPro" id="IPR055348">
    <property type="entry name" value="DctQ"/>
</dbReference>
<protein>
    <recommendedName>
        <fullName evidence="9">TRAP transporter small permease protein</fullName>
    </recommendedName>
</protein>
<keyword evidence="3" id="KW-1003">Cell membrane</keyword>
<dbReference type="OrthoDB" id="2085311at2"/>
<evidence type="ECO:0000256" key="9">
    <source>
        <dbReference type="RuleBase" id="RU369079"/>
    </source>
</evidence>
<dbReference type="PANTHER" id="PTHR35011">
    <property type="entry name" value="2,3-DIKETO-L-GULONATE TRAP TRANSPORTER SMALL PERMEASE PROTEIN YIAM"/>
    <property type="match status" value="1"/>
</dbReference>
<dbReference type="Pfam" id="PF04290">
    <property type="entry name" value="DctQ"/>
    <property type="match status" value="1"/>
</dbReference>
<evidence type="ECO:0000256" key="5">
    <source>
        <dbReference type="ARBA" id="ARBA00022692"/>
    </source>
</evidence>
<evidence type="ECO:0000256" key="4">
    <source>
        <dbReference type="ARBA" id="ARBA00022519"/>
    </source>
</evidence>
<evidence type="ECO:0000313" key="12">
    <source>
        <dbReference type="EMBL" id="SFO89995.1"/>
    </source>
</evidence>
<keyword evidence="6 9" id="KW-1133">Transmembrane helix</keyword>
<dbReference type="RefSeq" id="WP_074925387.1">
    <property type="nucleotide sequence ID" value="NZ_FOWR01000004.1"/>
</dbReference>
<keyword evidence="4 9" id="KW-0997">Cell inner membrane</keyword>
<evidence type="ECO:0000256" key="2">
    <source>
        <dbReference type="ARBA" id="ARBA00022448"/>
    </source>
</evidence>
<feature type="transmembrane region" description="Helical" evidence="9">
    <location>
        <begin position="25"/>
        <end position="47"/>
    </location>
</feature>
<evidence type="ECO:0000256" key="8">
    <source>
        <dbReference type="ARBA" id="ARBA00038436"/>
    </source>
</evidence>
<organism evidence="12 13">
    <name type="scientific">Enterovibrio norvegicus DSM 15893</name>
    <dbReference type="NCBI Taxonomy" id="1121869"/>
    <lineage>
        <taxon>Bacteria</taxon>
        <taxon>Pseudomonadati</taxon>
        <taxon>Pseudomonadota</taxon>
        <taxon>Gammaproteobacteria</taxon>
        <taxon>Vibrionales</taxon>
        <taxon>Vibrionaceae</taxon>
        <taxon>Enterovibrio</taxon>
    </lineage>
</organism>
<comment type="subunit">
    <text evidence="9">The complex comprises the extracytoplasmic solute receptor protein and the two transmembrane proteins.</text>
</comment>
<evidence type="ECO:0000256" key="6">
    <source>
        <dbReference type="ARBA" id="ARBA00022989"/>
    </source>
</evidence>
<dbReference type="EMBL" id="FOWR01000004">
    <property type="protein sequence ID" value="SFO89995.1"/>
    <property type="molecule type" value="Genomic_DNA"/>
</dbReference>
<keyword evidence="2 9" id="KW-0813">Transport</keyword>
<evidence type="ECO:0000256" key="1">
    <source>
        <dbReference type="ARBA" id="ARBA00004429"/>
    </source>
</evidence>
<accession>A0A1I5KY74</accession>
<comment type="subcellular location">
    <subcellularLocation>
        <location evidence="1 9">Cell inner membrane</location>
        <topology evidence="1 9">Multi-pass membrane protein</topology>
    </subcellularLocation>
</comment>
<sequence>MAFMTTSLTAISAINDRIGKIGSSIAWVLVALMVGSILLQVVCRYVFNSALPWPEEVARALMIWMMALVAGEAYRKGMFVSIDMIHNYLPASVSRFIKIFLLALAFAVLVQLFVVALEFFDRGFRTRAASFPLKRAWIYLAMPVCFGTMLLANVELFLRALLPGSASSDGDASEDKGGDEGTSINASTEKG</sequence>
<reference evidence="12 13" key="1">
    <citation type="submission" date="2016-10" db="EMBL/GenBank/DDBJ databases">
        <authorList>
            <person name="de Groot N.N."/>
        </authorList>
    </citation>
    <scope>NUCLEOTIDE SEQUENCE [LARGE SCALE GENOMIC DNA]</scope>
    <source>
        <strain evidence="12 13">DSM 15893</strain>
    </source>
</reference>
<feature type="transmembrane region" description="Helical" evidence="9">
    <location>
        <begin position="137"/>
        <end position="158"/>
    </location>
</feature>
<gene>
    <name evidence="12" type="ORF">SAMN03084138_00803</name>
</gene>
<comment type="similarity">
    <text evidence="8 9">Belongs to the TRAP transporter small permease family.</text>
</comment>
<dbReference type="InterPro" id="IPR007387">
    <property type="entry name" value="TRAP_DctQ"/>
</dbReference>
<feature type="region of interest" description="Disordered" evidence="10">
    <location>
        <begin position="166"/>
        <end position="191"/>
    </location>
</feature>